<feature type="compositionally biased region" description="Basic and acidic residues" evidence="1">
    <location>
        <begin position="65"/>
        <end position="75"/>
    </location>
</feature>
<dbReference type="EMBL" id="JARGDH010000001">
    <property type="protein sequence ID" value="KAL0280440.1"/>
    <property type="molecule type" value="Genomic_DNA"/>
</dbReference>
<protein>
    <recommendedName>
        <fullName evidence="3">Zinc finger protein</fullName>
    </recommendedName>
</protein>
<feature type="region of interest" description="Disordered" evidence="1">
    <location>
        <begin position="54"/>
        <end position="75"/>
    </location>
</feature>
<reference evidence="2" key="1">
    <citation type="journal article" date="2024" name="Gigascience">
        <title>Chromosome-level genome of the poultry shaft louse Menopon gallinae provides insight into the host-switching and adaptive evolution of parasitic lice.</title>
        <authorList>
            <person name="Xu Y."/>
            <person name="Ma L."/>
            <person name="Liu S."/>
            <person name="Liang Y."/>
            <person name="Liu Q."/>
            <person name="He Z."/>
            <person name="Tian L."/>
            <person name="Duan Y."/>
            <person name="Cai W."/>
            <person name="Li H."/>
            <person name="Song F."/>
        </authorList>
    </citation>
    <scope>NUCLEOTIDE SEQUENCE</scope>
    <source>
        <strain evidence="2">Cailab_2023a</strain>
    </source>
</reference>
<dbReference type="AlphaFoldDB" id="A0AAW2IE79"/>
<accession>A0AAW2IE79</accession>
<comment type="caution">
    <text evidence="2">The sequence shown here is derived from an EMBL/GenBank/DDBJ whole genome shotgun (WGS) entry which is preliminary data.</text>
</comment>
<evidence type="ECO:0000313" key="2">
    <source>
        <dbReference type="EMBL" id="KAL0280440.1"/>
    </source>
</evidence>
<proteinExistence type="predicted"/>
<gene>
    <name evidence="2" type="ORF">PYX00_001726</name>
</gene>
<name>A0AAW2IE79_9NEOP</name>
<evidence type="ECO:0008006" key="3">
    <source>
        <dbReference type="Google" id="ProtNLM"/>
    </source>
</evidence>
<organism evidence="2">
    <name type="scientific">Menopon gallinae</name>
    <name type="common">poultry shaft louse</name>
    <dbReference type="NCBI Taxonomy" id="328185"/>
    <lineage>
        <taxon>Eukaryota</taxon>
        <taxon>Metazoa</taxon>
        <taxon>Ecdysozoa</taxon>
        <taxon>Arthropoda</taxon>
        <taxon>Hexapoda</taxon>
        <taxon>Insecta</taxon>
        <taxon>Pterygota</taxon>
        <taxon>Neoptera</taxon>
        <taxon>Paraneoptera</taxon>
        <taxon>Psocodea</taxon>
        <taxon>Troctomorpha</taxon>
        <taxon>Phthiraptera</taxon>
        <taxon>Amblycera</taxon>
        <taxon>Menoponidae</taxon>
        <taxon>Menopon</taxon>
    </lineage>
</organism>
<sequence length="75" mass="8477">MHSDAMVKRVFKSEAIMADLSEGEPMEDHDHGIDLEAEPDPNTMVVATEEELELQNVPYEETDDDTGKEKKICNQ</sequence>
<evidence type="ECO:0000256" key="1">
    <source>
        <dbReference type="SAM" id="MobiDB-lite"/>
    </source>
</evidence>